<evidence type="ECO:0000259" key="2">
    <source>
        <dbReference type="Pfam" id="PF20151"/>
    </source>
</evidence>
<evidence type="ECO:0000313" key="3">
    <source>
        <dbReference type="EMBL" id="KIJ60341.1"/>
    </source>
</evidence>
<dbReference type="InterPro" id="IPR045340">
    <property type="entry name" value="DUF6533"/>
</dbReference>
<keyword evidence="4" id="KW-1185">Reference proteome</keyword>
<accession>A0A0C9WA86</accession>
<dbReference type="AlphaFoldDB" id="A0A0C9WA86"/>
<feature type="transmembrane region" description="Helical" evidence="1">
    <location>
        <begin position="207"/>
        <end position="233"/>
    </location>
</feature>
<keyword evidence="1" id="KW-0472">Membrane</keyword>
<dbReference type="Pfam" id="PF20151">
    <property type="entry name" value="DUF6533"/>
    <property type="match status" value="1"/>
</dbReference>
<keyword evidence="1" id="KW-1133">Transmembrane helix</keyword>
<keyword evidence="1" id="KW-0812">Transmembrane</keyword>
<proteinExistence type="predicted"/>
<sequence length="350" mass="39876">MSVSPSDFARDLQVRKAFVAAGHTFLVYDFFLTFDDEIRYIWKAPWTVVKVTYLVNRYGNLIGQTVIRLEEFSIIGHGVESFCQKFHLFTSIFMILAAESIHVLVLTRAWAIWGCKRRVAIRLAAGYLLYIVAMISVVIYATKTKIFSTFQAVETSDICTGYTTPYVWLIYVGSFFLDTTMFALTMRSLRKHSRISGRLYPSMLIHLLYRDAIVFFVVSIFTESFTIGAWLSFPTDPRNFLAKAFAVPLLSITGQRLVLNLRGLQVQRYDSRDLSREVDRQLQEMEDADFWNENNPWEPHSLQVASTTEGSGAGSGETAVEDLELKQVQIIQAVKHPSMEVVEIAVEDVV</sequence>
<name>A0A0C9WA86_9AGAM</name>
<organism evidence="3 4">
    <name type="scientific">Hydnomerulius pinastri MD-312</name>
    <dbReference type="NCBI Taxonomy" id="994086"/>
    <lineage>
        <taxon>Eukaryota</taxon>
        <taxon>Fungi</taxon>
        <taxon>Dikarya</taxon>
        <taxon>Basidiomycota</taxon>
        <taxon>Agaricomycotina</taxon>
        <taxon>Agaricomycetes</taxon>
        <taxon>Agaricomycetidae</taxon>
        <taxon>Boletales</taxon>
        <taxon>Boletales incertae sedis</taxon>
        <taxon>Leucogyrophana</taxon>
    </lineage>
</organism>
<protein>
    <recommendedName>
        <fullName evidence="2">DUF6533 domain-containing protein</fullName>
    </recommendedName>
</protein>
<dbReference type="Proteomes" id="UP000053820">
    <property type="component" value="Unassembled WGS sequence"/>
</dbReference>
<feature type="transmembrane region" description="Helical" evidence="1">
    <location>
        <begin position="119"/>
        <end position="141"/>
    </location>
</feature>
<feature type="domain" description="DUF6533" evidence="2">
    <location>
        <begin position="20"/>
        <end position="59"/>
    </location>
</feature>
<dbReference type="EMBL" id="KN839873">
    <property type="protein sequence ID" value="KIJ60341.1"/>
    <property type="molecule type" value="Genomic_DNA"/>
</dbReference>
<gene>
    <name evidence="3" type="ORF">HYDPIDRAFT_117233</name>
</gene>
<reference evidence="3 4" key="1">
    <citation type="submission" date="2014-04" db="EMBL/GenBank/DDBJ databases">
        <title>Evolutionary Origins and Diversification of the Mycorrhizal Mutualists.</title>
        <authorList>
            <consortium name="DOE Joint Genome Institute"/>
            <consortium name="Mycorrhizal Genomics Consortium"/>
            <person name="Kohler A."/>
            <person name="Kuo A."/>
            <person name="Nagy L.G."/>
            <person name="Floudas D."/>
            <person name="Copeland A."/>
            <person name="Barry K.W."/>
            <person name="Cichocki N."/>
            <person name="Veneault-Fourrey C."/>
            <person name="LaButti K."/>
            <person name="Lindquist E.A."/>
            <person name="Lipzen A."/>
            <person name="Lundell T."/>
            <person name="Morin E."/>
            <person name="Murat C."/>
            <person name="Riley R."/>
            <person name="Ohm R."/>
            <person name="Sun H."/>
            <person name="Tunlid A."/>
            <person name="Henrissat B."/>
            <person name="Grigoriev I.V."/>
            <person name="Hibbett D.S."/>
            <person name="Martin F."/>
        </authorList>
    </citation>
    <scope>NUCLEOTIDE SEQUENCE [LARGE SCALE GENOMIC DNA]</scope>
    <source>
        <strain evidence="3 4">MD-312</strain>
    </source>
</reference>
<feature type="transmembrane region" description="Helical" evidence="1">
    <location>
        <begin position="166"/>
        <end position="186"/>
    </location>
</feature>
<evidence type="ECO:0000256" key="1">
    <source>
        <dbReference type="SAM" id="Phobius"/>
    </source>
</evidence>
<feature type="transmembrane region" description="Helical" evidence="1">
    <location>
        <begin position="86"/>
        <end position="107"/>
    </location>
</feature>
<dbReference type="OrthoDB" id="2638860at2759"/>
<evidence type="ECO:0000313" key="4">
    <source>
        <dbReference type="Proteomes" id="UP000053820"/>
    </source>
</evidence>
<dbReference type="HOGENOM" id="CLU_035509_3_1_1"/>